<dbReference type="AlphaFoldDB" id="A0A8I6SQR0"/>
<organism evidence="14 15">
    <name type="scientific">Cimex lectularius</name>
    <name type="common">Bed bug</name>
    <name type="synonym">Acanthia lectularia</name>
    <dbReference type="NCBI Taxonomy" id="79782"/>
    <lineage>
        <taxon>Eukaryota</taxon>
        <taxon>Metazoa</taxon>
        <taxon>Ecdysozoa</taxon>
        <taxon>Arthropoda</taxon>
        <taxon>Hexapoda</taxon>
        <taxon>Insecta</taxon>
        <taxon>Pterygota</taxon>
        <taxon>Neoptera</taxon>
        <taxon>Paraneoptera</taxon>
        <taxon>Hemiptera</taxon>
        <taxon>Heteroptera</taxon>
        <taxon>Panheteroptera</taxon>
        <taxon>Cimicomorpha</taxon>
        <taxon>Cimicidae</taxon>
        <taxon>Cimex</taxon>
    </lineage>
</organism>
<dbReference type="InterPro" id="IPR001763">
    <property type="entry name" value="Rhodanese-like_dom"/>
</dbReference>
<evidence type="ECO:0000256" key="2">
    <source>
        <dbReference type="ARBA" id="ARBA00022490"/>
    </source>
</evidence>
<dbReference type="GO" id="GO:0004792">
    <property type="term" value="F:thiosulfate-cyanide sulfurtransferase activity"/>
    <property type="evidence" value="ECO:0007669"/>
    <property type="project" value="TreeGrafter"/>
</dbReference>
<dbReference type="OMA" id="IPDVGMD"/>
<proteinExistence type="inferred from homology"/>
<dbReference type="GO" id="GO:0042292">
    <property type="term" value="F:URM1 activating enzyme activity"/>
    <property type="evidence" value="ECO:0007669"/>
    <property type="project" value="TreeGrafter"/>
</dbReference>
<feature type="region of interest" description="Disordered" evidence="12">
    <location>
        <begin position="1"/>
        <end position="22"/>
    </location>
</feature>
<keyword evidence="7 11" id="KW-0862">Zinc</keyword>
<dbReference type="Gene3D" id="3.40.250.10">
    <property type="entry name" value="Rhodanese-like domain"/>
    <property type="match status" value="1"/>
</dbReference>
<feature type="binding site" evidence="11">
    <location>
        <position position="81"/>
    </location>
    <ligand>
        <name>ATP</name>
        <dbReference type="ChEBI" id="CHEBI:30616"/>
    </ligand>
</feature>
<comment type="pathway">
    <text evidence="11">tRNA modification; 5-methoxycarbonylmethyl-2-thiouridine-tRNA biosynthesis.</text>
</comment>
<dbReference type="FunFam" id="3.40.50.720:FF:000033">
    <property type="entry name" value="Adenylyltransferase and sulfurtransferase MOCS3"/>
    <property type="match status" value="1"/>
</dbReference>
<dbReference type="HAMAP" id="MF_03049">
    <property type="entry name" value="MOCS3_Uba4"/>
    <property type="match status" value="1"/>
</dbReference>
<dbReference type="CTD" id="34187"/>
<dbReference type="InterPro" id="IPR045886">
    <property type="entry name" value="ThiF/MoeB/HesA"/>
</dbReference>
<dbReference type="GO" id="GO:0002143">
    <property type="term" value="P:tRNA wobble position uridine thiolation"/>
    <property type="evidence" value="ECO:0007669"/>
    <property type="project" value="InterPro"/>
</dbReference>
<feature type="binding site" evidence="11">
    <location>
        <position position="105"/>
    </location>
    <ligand>
        <name>ATP</name>
        <dbReference type="ChEBI" id="CHEBI:30616"/>
    </ligand>
</feature>
<comment type="subcellular location">
    <subcellularLocation>
        <location evidence="1">Cytoplasm</location>
        <location evidence="1">Cytosol</location>
    </subcellularLocation>
</comment>
<evidence type="ECO:0000256" key="5">
    <source>
        <dbReference type="ARBA" id="ARBA00022723"/>
    </source>
</evidence>
<dbReference type="UniPathway" id="UPA00988"/>
<evidence type="ECO:0000256" key="4">
    <source>
        <dbReference type="ARBA" id="ARBA00022694"/>
    </source>
</evidence>
<dbReference type="PANTHER" id="PTHR10953">
    <property type="entry name" value="UBIQUITIN-ACTIVATING ENZYME E1"/>
    <property type="match status" value="1"/>
</dbReference>
<dbReference type="InterPro" id="IPR028885">
    <property type="entry name" value="MOCS3/Uba4"/>
</dbReference>
<dbReference type="InterPro" id="IPR035985">
    <property type="entry name" value="Ubiquitin-activating_enz"/>
</dbReference>
<evidence type="ECO:0000256" key="1">
    <source>
        <dbReference type="ARBA" id="ARBA00004514"/>
    </source>
</evidence>
<dbReference type="EC" id="2.8.1.-" evidence="11"/>
<dbReference type="KEGG" id="clec:106674198"/>
<feature type="active site" description="Glycyl thioester intermediate; for adenylyltransferase activity" evidence="11">
    <location>
        <position position="207"/>
    </location>
</feature>
<dbReference type="GO" id="GO:0032447">
    <property type="term" value="P:protein urmylation"/>
    <property type="evidence" value="ECO:0007669"/>
    <property type="project" value="TreeGrafter"/>
</dbReference>
<dbReference type="GO" id="GO:0005524">
    <property type="term" value="F:ATP binding"/>
    <property type="evidence" value="ECO:0007669"/>
    <property type="project" value="UniProtKB-KW"/>
</dbReference>
<keyword evidence="10 11" id="KW-0511">Multifunctional enzyme</keyword>
<dbReference type="Pfam" id="PF00581">
    <property type="entry name" value="Rhodanese"/>
    <property type="match status" value="1"/>
</dbReference>
<keyword evidence="9 11" id="KW-0501">Molybdenum cofactor biosynthesis</keyword>
<dbReference type="InterPro" id="IPR036873">
    <property type="entry name" value="Rhodanese-like_dom_sf"/>
</dbReference>
<feature type="domain" description="Rhodanese" evidence="13">
    <location>
        <begin position="315"/>
        <end position="412"/>
    </location>
</feature>
<dbReference type="Pfam" id="PF00899">
    <property type="entry name" value="ThiF"/>
    <property type="match status" value="1"/>
</dbReference>
<dbReference type="GO" id="GO:0006777">
    <property type="term" value="P:Mo-molybdopterin cofactor biosynthetic process"/>
    <property type="evidence" value="ECO:0007669"/>
    <property type="project" value="UniProtKB-UniRule"/>
</dbReference>
<feature type="binding site" evidence="11">
    <location>
        <position position="268"/>
    </location>
    <ligand>
        <name>Zn(2+)</name>
        <dbReference type="ChEBI" id="CHEBI:29105"/>
    </ligand>
</feature>
<dbReference type="OrthoDB" id="10261062at2759"/>
<accession>A0A8I6SQR0</accession>
<keyword evidence="15" id="KW-1185">Reference proteome</keyword>
<dbReference type="EC" id="2.7.7.-" evidence="11"/>
<evidence type="ECO:0000256" key="6">
    <source>
        <dbReference type="ARBA" id="ARBA00022741"/>
    </source>
</evidence>
<dbReference type="GeneID" id="106674198"/>
<dbReference type="InterPro" id="IPR000594">
    <property type="entry name" value="ThiF_NAD_FAD-bd"/>
</dbReference>
<keyword evidence="3 11" id="KW-0808">Transferase</keyword>
<keyword evidence="5 11" id="KW-0479">Metal-binding</keyword>
<keyword evidence="2 11" id="KW-0963">Cytoplasm</keyword>
<evidence type="ECO:0000256" key="12">
    <source>
        <dbReference type="SAM" id="MobiDB-lite"/>
    </source>
</evidence>
<reference evidence="14" key="1">
    <citation type="submission" date="2022-01" db="UniProtKB">
        <authorList>
            <consortium name="EnsemblMetazoa"/>
        </authorList>
    </citation>
    <scope>IDENTIFICATION</scope>
</reference>
<feature type="binding site" evidence="11">
    <location>
        <begin position="149"/>
        <end position="150"/>
    </location>
    <ligand>
        <name>ATP</name>
        <dbReference type="ChEBI" id="CHEBI:30616"/>
    </ligand>
</feature>
<evidence type="ECO:0000313" key="14">
    <source>
        <dbReference type="EnsemblMetazoa" id="XP_014262280.1"/>
    </source>
</evidence>
<name>A0A8I6SQR0_CIMLE</name>
<evidence type="ECO:0000256" key="7">
    <source>
        <dbReference type="ARBA" id="ARBA00022833"/>
    </source>
</evidence>
<feature type="binding site" evidence="11">
    <location>
        <begin position="88"/>
        <end position="92"/>
    </location>
    <ligand>
        <name>ATP</name>
        <dbReference type="ChEBI" id="CHEBI:30616"/>
    </ligand>
</feature>
<evidence type="ECO:0000256" key="8">
    <source>
        <dbReference type="ARBA" id="ARBA00022840"/>
    </source>
</evidence>
<feature type="binding site" evidence="11">
    <location>
        <position position="193"/>
    </location>
    <ligand>
        <name>Zn(2+)</name>
        <dbReference type="ChEBI" id="CHEBI:29105"/>
    </ligand>
</feature>
<feature type="binding site" evidence="11">
    <location>
        <position position="190"/>
    </location>
    <ligand>
        <name>Zn(2+)</name>
        <dbReference type="ChEBI" id="CHEBI:29105"/>
    </ligand>
</feature>
<comment type="cofactor">
    <cofactor evidence="11">
        <name>Zn(2+)</name>
        <dbReference type="ChEBI" id="CHEBI:29105"/>
    </cofactor>
    <text evidence="11">Binds 1 zinc ion per subunit.</text>
</comment>
<comment type="similarity">
    <text evidence="11">In the N-terminal section; belongs to the HesA/MoeB/ThiF family. UBA4 subfamily.</text>
</comment>
<keyword evidence="8 11" id="KW-0067">ATP-binding</keyword>
<dbReference type="SMART" id="SM00450">
    <property type="entry name" value="RHOD"/>
    <property type="match status" value="1"/>
</dbReference>
<dbReference type="Gene3D" id="3.40.50.720">
    <property type="entry name" value="NAD(P)-binding Rossmann-like Domain"/>
    <property type="match status" value="1"/>
</dbReference>
<evidence type="ECO:0000256" key="10">
    <source>
        <dbReference type="ARBA" id="ARBA00023268"/>
    </source>
</evidence>
<comment type="function">
    <text evidence="11">Plays a central role in 2-thiolation of mcm(5)S(2)U at tRNA wobble positions of cytosolic tRNA(Lys), tRNA(Glu) and tRNA(Gln). Acts by mediating the C-terminal thiocarboxylation of the sulfur carrier URM1. Its N-terminus first activates URM1 as acyl-adenylate (-COAMP), then the persulfide sulfur on the catalytic cysteine is transferred to URM1 to form thiocarboxylation (-COSH) of its C-terminus. The reaction probably involves hydrogen sulfide that is generated from the persulfide intermediate and that acts as nucleophile towards URM1. Subsequently, a transient disulfide bond is formed. Does not use thiosulfate as sulfur donor; NFS1 probably acting as a sulfur donor for thiocarboxylation reactions.</text>
</comment>
<evidence type="ECO:0000256" key="11">
    <source>
        <dbReference type="HAMAP-Rule" id="MF_03049"/>
    </source>
</evidence>
<dbReference type="PROSITE" id="PS50206">
    <property type="entry name" value="RHODANESE_3"/>
    <property type="match status" value="1"/>
</dbReference>
<keyword evidence="4 11" id="KW-0819">tRNA processing</keyword>
<dbReference type="FunFam" id="3.40.250.10:FF:000014">
    <property type="entry name" value="Adenylyltransferase and sulfurtransferase MOCS3"/>
    <property type="match status" value="1"/>
</dbReference>
<dbReference type="RefSeq" id="XP_014262280.1">
    <property type="nucleotide sequence ID" value="XM_014406794.1"/>
</dbReference>
<sequence>MDMPNENQKENHQGSKYQPEHSLSNRELMKYSRQMIVPSIGVQGQEKFKKASVLIVGCGGLGCPAAQYLVGTGIGRIGLLDYDDVEESNLHRQILHKESSIGISKVESVASSLMNLNSEVKIEKHHKQICSSNASEIVSKYDIVIDATDNVPTRYLLNDVCVLLNRPLVSGSAIKMEGQLTVYNCKGGPCYRCLFPQPPPPEAVSNCGDVGVLGPVPGVIGVLQALQAVNIILENEGVLSGKLLIFDGLETTFRTVKLRNRSEKCLICSDHPTIKQLVDYEQFCGSRANDKNPNLKILSPSQRVSAKQLHEVMLSGKQHVVVDVRSPIEFQMCHIAGSVNLPLDDISKRDKVEEAVPKAEGPEKTSVYVVCRRGNDSQIGTKKLMEMLKDVDVYDLKGGLHAWASDVDTNFPVY</sequence>
<protein>
    <recommendedName>
        <fullName evidence="11">Adenylyltransferase and sulfurtransferase MOCS3 homolog</fullName>
    </recommendedName>
    <alternativeName>
        <fullName evidence="11">UBA4 homolog</fullName>
    </alternativeName>
    <alternativeName>
        <fullName evidence="11">Ubiquitin-like protein activator 4 homolog</fullName>
    </alternativeName>
    <domain>
        <recommendedName>
            <fullName evidence="11">Adenylyltransferase</fullName>
            <ecNumber evidence="11">2.7.7.-</ecNumber>
        </recommendedName>
    </domain>
    <domain>
        <recommendedName>
            <fullName evidence="11">Sulfurtransferase</fullName>
            <ecNumber evidence="11">2.8.1.-</ecNumber>
        </recommendedName>
    </domain>
</protein>
<feature type="binding site" evidence="11">
    <location>
        <position position="60"/>
    </location>
    <ligand>
        <name>ATP</name>
        <dbReference type="ChEBI" id="CHEBI:30616"/>
    </ligand>
</feature>
<evidence type="ECO:0000256" key="9">
    <source>
        <dbReference type="ARBA" id="ARBA00023150"/>
    </source>
</evidence>
<evidence type="ECO:0000313" key="15">
    <source>
        <dbReference type="Proteomes" id="UP000494040"/>
    </source>
</evidence>
<dbReference type="CDD" id="cd00757">
    <property type="entry name" value="ThiF_MoeB_HesA_family"/>
    <property type="match status" value="1"/>
</dbReference>
<evidence type="ECO:0000259" key="13">
    <source>
        <dbReference type="PROSITE" id="PS50206"/>
    </source>
</evidence>
<evidence type="ECO:0000256" key="3">
    <source>
        <dbReference type="ARBA" id="ARBA00022679"/>
    </source>
</evidence>
<keyword evidence="6 11" id="KW-0547">Nucleotide-binding</keyword>
<dbReference type="SUPFAM" id="SSF69572">
    <property type="entry name" value="Activating enzymes of the ubiquitin-like proteins"/>
    <property type="match status" value="1"/>
</dbReference>
<dbReference type="Proteomes" id="UP000494040">
    <property type="component" value="Unassembled WGS sequence"/>
</dbReference>
<dbReference type="GO" id="GO:0005829">
    <property type="term" value="C:cytosol"/>
    <property type="evidence" value="ECO:0007669"/>
    <property type="project" value="UniProtKB-SubCell"/>
</dbReference>
<dbReference type="PANTHER" id="PTHR10953:SF102">
    <property type="entry name" value="ADENYLYLTRANSFERASE AND SULFURTRANSFERASE MOCS3"/>
    <property type="match status" value="1"/>
</dbReference>
<feature type="active site" description="Cysteine persulfide intermediate; for sulfurtransferase activity" evidence="11">
    <location>
        <position position="371"/>
    </location>
</feature>
<dbReference type="NCBIfam" id="NF004281">
    <property type="entry name" value="PRK05690.1"/>
    <property type="match status" value="1"/>
</dbReference>
<dbReference type="EnsemblMetazoa" id="XM_014406794.1">
    <property type="protein sequence ID" value="XP_014262280.1"/>
    <property type="gene ID" value="LOC106674198"/>
</dbReference>
<dbReference type="GO" id="GO:0046872">
    <property type="term" value="F:metal ion binding"/>
    <property type="evidence" value="ECO:0007669"/>
    <property type="project" value="UniProtKB-KW"/>
</dbReference>
<dbReference type="GO" id="GO:0070566">
    <property type="term" value="F:adenylyltransferase activity"/>
    <property type="evidence" value="ECO:0007669"/>
    <property type="project" value="InterPro"/>
</dbReference>
<feature type="binding site" evidence="11">
    <location>
        <position position="265"/>
    </location>
    <ligand>
        <name>Zn(2+)</name>
        <dbReference type="ChEBI" id="CHEBI:29105"/>
    </ligand>
</feature>